<dbReference type="AlphaFoldDB" id="A0A6L2KV54"/>
<comment type="caution">
    <text evidence="2">The sequence shown here is derived from an EMBL/GenBank/DDBJ whole genome shotgun (WGS) entry which is preliminary data.</text>
</comment>
<reference evidence="2" key="1">
    <citation type="journal article" date="2019" name="Sci. Rep.">
        <title>Draft genome of Tanacetum cinerariifolium, the natural source of mosquito coil.</title>
        <authorList>
            <person name="Yamashiro T."/>
            <person name="Shiraishi A."/>
            <person name="Satake H."/>
            <person name="Nakayama K."/>
        </authorList>
    </citation>
    <scope>NUCLEOTIDE SEQUENCE</scope>
</reference>
<gene>
    <name evidence="2" type="ORF">Tci_024827</name>
</gene>
<proteinExistence type="predicted"/>
<name>A0A6L2KV54_TANCI</name>
<accession>A0A6L2KV54</accession>
<dbReference type="PANTHER" id="PTHR11439">
    <property type="entry name" value="GAG-POL-RELATED RETROTRANSPOSON"/>
    <property type="match status" value="1"/>
</dbReference>
<dbReference type="PANTHER" id="PTHR11439:SF495">
    <property type="entry name" value="REVERSE TRANSCRIPTASE, RNA-DEPENDENT DNA POLYMERASE-RELATED"/>
    <property type="match status" value="1"/>
</dbReference>
<protein>
    <recommendedName>
        <fullName evidence="1">Reverse transcriptase Ty1/copia-type domain-containing protein</fullName>
    </recommendedName>
</protein>
<dbReference type="InterPro" id="IPR036397">
    <property type="entry name" value="RNaseH_sf"/>
</dbReference>
<evidence type="ECO:0000259" key="1">
    <source>
        <dbReference type="Pfam" id="PF07727"/>
    </source>
</evidence>
<feature type="domain" description="Reverse transcriptase Ty1/copia-type" evidence="1">
    <location>
        <begin position="546"/>
        <end position="669"/>
    </location>
</feature>
<dbReference type="InterPro" id="IPR012337">
    <property type="entry name" value="RNaseH-like_sf"/>
</dbReference>
<evidence type="ECO:0000313" key="2">
    <source>
        <dbReference type="EMBL" id="GEU52849.1"/>
    </source>
</evidence>
<dbReference type="SUPFAM" id="SSF53098">
    <property type="entry name" value="Ribonuclease H-like"/>
    <property type="match status" value="1"/>
</dbReference>
<dbReference type="GO" id="GO:0003676">
    <property type="term" value="F:nucleic acid binding"/>
    <property type="evidence" value="ECO:0007669"/>
    <property type="project" value="InterPro"/>
</dbReference>
<organism evidence="2">
    <name type="scientific">Tanacetum cinerariifolium</name>
    <name type="common">Dalmatian daisy</name>
    <name type="synonym">Chrysanthemum cinerariifolium</name>
    <dbReference type="NCBI Taxonomy" id="118510"/>
    <lineage>
        <taxon>Eukaryota</taxon>
        <taxon>Viridiplantae</taxon>
        <taxon>Streptophyta</taxon>
        <taxon>Embryophyta</taxon>
        <taxon>Tracheophyta</taxon>
        <taxon>Spermatophyta</taxon>
        <taxon>Magnoliopsida</taxon>
        <taxon>eudicotyledons</taxon>
        <taxon>Gunneridae</taxon>
        <taxon>Pentapetalae</taxon>
        <taxon>asterids</taxon>
        <taxon>campanulids</taxon>
        <taxon>Asterales</taxon>
        <taxon>Asteraceae</taxon>
        <taxon>Asteroideae</taxon>
        <taxon>Anthemideae</taxon>
        <taxon>Anthemidinae</taxon>
        <taxon>Tanacetum</taxon>
    </lineage>
</organism>
<dbReference type="InterPro" id="IPR013103">
    <property type="entry name" value="RVT_2"/>
</dbReference>
<dbReference type="Pfam" id="PF07727">
    <property type="entry name" value="RVT_2"/>
    <property type="match status" value="1"/>
</dbReference>
<dbReference type="Gene3D" id="3.30.420.10">
    <property type="entry name" value="Ribonuclease H-like superfamily/Ribonuclease H"/>
    <property type="match status" value="1"/>
</dbReference>
<sequence>MTDYSLWEVIKNGNKVVTKTVRAVEQPYEPTTEEEKLDRKIEMKAIGTLLMALPNKDQLKFHSYQDAKLLMEDIEKSTNSTSSTNEANNTAYEVSITHTQGSTVNSTSVDNLSDAVIYAFLVSQPNSTQLAREDLEQINLDDLEEMDLQWEMAMLIIRARRERERDELKLTLKRYQNSSKSLNTLLESQVSDKDKSGLGYKAASPAIENFVNSSKMIENQENIRSRSDKGYHAVPSPYTGNYIPPKPDLMFIDEQVESESVDIVSTVSSSAIKTVESKVESVDVKNKGVCSTVETKPVKKNNLSLPIIKDWISDDESEVEFKPKVEDKNQNGVAKRKNKTLIEAARTMLVDSKFPTTFWEEAVNTACYVLNRALVIKPHNKIPYELIRGRPPLIDFMKPFGCPVTILNTRDNLRKFDKKAYEGFFVGYFMVRNGPYWLFDIDSLTISMNYVPVLVVFQTNGIVGTKDNIVAGQAKKKKEPKQEYILIPICTTDPLISQVPIGTLINDTRIFGNAYDDEAVEEEVDKDNMVSSYTIPDVPLTKYLKDHPKDQAIGTKWVFRNKKDERGIVIKNKARLVAQRHTQEEGIDYDELFAPVARIEAIRLFFAYDSFKDFVVYQMDVNSDFLYEKIEEEVYVCQPPGFEDPNFPDKVYNVKKALYGLHQPPRACTLMEPNKALVKDAEAEDVDVNLYRSMIGSLMYLTAYRLDITFTVCACVRDSLFDLEAYFDSDYDRASLEKKSITGGCQFLGKRLISWQCKKQTIVVNSTTEANNVATASCYGQVLWIQNQMLDYEINLMNTKIYIDNENETVYKEWKDKMEMAIITASSLEAEQDNVNINRTQSMQHLMSLFLRELVEVVVPGTATLPNDTIFKELTRMSAKTTSWNEFSSTMVSAIICLANNQKFNFSKYIFDHMVKHLKGGVKFLMFLRFLQLFLDKQVEGMAKHKEIYVISFHTKKIFADIKRQGQEDAFKQGKSIKEIDQDAETALVIESQGRMHDANLFGVDDLEVTDASVEVSVAPTTATTADVDDELTLEKTLFAIKAAKPKLFQLLSQHQKLKEHDKVADDDIAELKRCLEIVSEDDDDVEIKATPMSSKSPTIVDYKIYREGKKIYFKIIIANGNSQNNLTFRTMFKNLN</sequence>
<dbReference type="CDD" id="cd09272">
    <property type="entry name" value="RNase_HI_RT_Ty1"/>
    <property type="match status" value="1"/>
</dbReference>
<dbReference type="EMBL" id="BKCJ010003080">
    <property type="protein sequence ID" value="GEU52849.1"/>
    <property type="molecule type" value="Genomic_DNA"/>
</dbReference>